<evidence type="ECO:0000313" key="8">
    <source>
        <dbReference type="Proteomes" id="UP000078476"/>
    </source>
</evidence>
<evidence type="ECO:0000256" key="3">
    <source>
        <dbReference type="ARBA" id="ARBA00023002"/>
    </source>
</evidence>
<accession>A0A177MXF1</accession>
<dbReference type="STRING" id="980561.A1359_16830"/>
<dbReference type="InterPro" id="IPR006058">
    <property type="entry name" value="2Fe2S_fd_BS"/>
</dbReference>
<evidence type="ECO:0000256" key="4">
    <source>
        <dbReference type="ARBA" id="ARBA00023004"/>
    </source>
</evidence>
<keyword evidence="8" id="KW-1185">Reference proteome</keyword>
<dbReference type="SUPFAM" id="SSF47741">
    <property type="entry name" value="CO dehydrogenase ISP C-domain like"/>
    <property type="match status" value="1"/>
</dbReference>
<dbReference type="InterPro" id="IPR051452">
    <property type="entry name" value="Diverse_Oxidoreductases"/>
</dbReference>
<sequence length="155" mass="16231">MITLTINGQSQNIDLPADTPLLWALRDYVGLTGTKFGCGMALCGACTVHIDGEPTRACVTPISAAAGKTIVTIEAMDQDAIGKKVQEAWLSQGVPQCGYCQSGQVMSATALLKQNAHPSDADIDKAMSGNICRCGTYTRIRAAIKQAAGLAEIKS</sequence>
<keyword evidence="3" id="KW-0560">Oxidoreductase</keyword>
<dbReference type="OrthoDB" id="9775084at2"/>
<evidence type="ECO:0000259" key="6">
    <source>
        <dbReference type="PROSITE" id="PS51085"/>
    </source>
</evidence>
<dbReference type="FunFam" id="3.10.20.30:FF:000020">
    <property type="entry name" value="Xanthine dehydrogenase iron-sulfur subunit"/>
    <property type="match status" value="1"/>
</dbReference>
<keyword evidence="4" id="KW-0408">Iron</keyword>
<dbReference type="GO" id="GO:0051537">
    <property type="term" value="F:2 iron, 2 sulfur cluster binding"/>
    <property type="evidence" value="ECO:0007669"/>
    <property type="project" value="UniProtKB-KW"/>
</dbReference>
<evidence type="ECO:0000256" key="1">
    <source>
        <dbReference type="ARBA" id="ARBA00022714"/>
    </source>
</evidence>
<dbReference type="RefSeq" id="WP_066987347.1">
    <property type="nucleotide sequence ID" value="NZ_LUUI01000154.1"/>
</dbReference>
<dbReference type="SUPFAM" id="SSF54292">
    <property type="entry name" value="2Fe-2S ferredoxin-like"/>
    <property type="match status" value="1"/>
</dbReference>
<dbReference type="PROSITE" id="PS00197">
    <property type="entry name" value="2FE2S_FER_1"/>
    <property type="match status" value="1"/>
</dbReference>
<dbReference type="InterPro" id="IPR036010">
    <property type="entry name" value="2Fe-2S_ferredoxin-like_sf"/>
</dbReference>
<dbReference type="Gene3D" id="3.10.20.30">
    <property type="match status" value="1"/>
</dbReference>
<protein>
    <submittedName>
        <fullName evidence="7">(2Fe-2S)-binding protein</fullName>
    </submittedName>
</protein>
<dbReference type="EMBL" id="LUUI01000154">
    <property type="protein sequence ID" value="OAI10376.1"/>
    <property type="molecule type" value="Genomic_DNA"/>
</dbReference>
<keyword evidence="2" id="KW-0479">Metal-binding</keyword>
<dbReference type="Pfam" id="PF00111">
    <property type="entry name" value="Fer2"/>
    <property type="match status" value="1"/>
</dbReference>
<dbReference type="Pfam" id="PF01799">
    <property type="entry name" value="Fer2_2"/>
    <property type="match status" value="1"/>
</dbReference>
<evidence type="ECO:0000256" key="5">
    <source>
        <dbReference type="ARBA" id="ARBA00023014"/>
    </source>
</evidence>
<evidence type="ECO:0000313" key="7">
    <source>
        <dbReference type="EMBL" id="OAI10376.1"/>
    </source>
</evidence>
<dbReference type="GO" id="GO:0016491">
    <property type="term" value="F:oxidoreductase activity"/>
    <property type="evidence" value="ECO:0007669"/>
    <property type="project" value="UniProtKB-KW"/>
</dbReference>
<dbReference type="InterPro" id="IPR012675">
    <property type="entry name" value="Beta-grasp_dom_sf"/>
</dbReference>
<dbReference type="InterPro" id="IPR001041">
    <property type="entry name" value="2Fe-2S_ferredoxin-type"/>
</dbReference>
<dbReference type="PANTHER" id="PTHR44379">
    <property type="entry name" value="OXIDOREDUCTASE WITH IRON-SULFUR SUBUNIT"/>
    <property type="match status" value="1"/>
</dbReference>
<dbReference type="InterPro" id="IPR002888">
    <property type="entry name" value="2Fe-2S-bd"/>
</dbReference>
<dbReference type="InterPro" id="IPR036884">
    <property type="entry name" value="2Fe-2S-bd_dom_sf"/>
</dbReference>
<dbReference type="Proteomes" id="UP000078476">
    <property type="component" value="Unassembled WGS sequence"/>
</dbReference>
<keyword evidence="1" id="KW-0001">2Fe-2S</keyword>
<keyword evidence="5" id="KW-0411">Iron-sulfur</keyword>
<dbReference type="Gene3D" id="1.10.150.120">
    <property type="entry name" value="[2Fe-2S]-binding domain"/>
    <property type="match status" value="1"/>
</dbReference>
<comment type="caution">
    <text evidence="7">The sequence shown here is derived from an EMBL/GenBank/DDBJ whole genome shotgun (WGS) entry which is preliminary data.</text>
</comment>
<dbReference type="CDD" id="cd00207">
    <property type="entry name" value="fer2"/>
    <property type="match status" value="1"/>
</dbReference>
<dbReference type="PROSITE" id="PS51085">
    <property type="entry name" value="2FE2S_FER_2"/>
    <property type="match status" value="1"/>
</dbReference>
<name>A0A177MXF1_9GAMM</name>
<proteinExistence type="predicted"/>
<gene>
    <name evidence="7" type="ORF">A1359_16830</name>
</gene>
<organism evidence="7 8">
    <name type="scientific">Methylomonas lenta</name>
    <dbReference type="NCBI Taxonomy" id="980561"/>
    <lineage>
        <taxon>Bacteria</taxon>
        <taxon>Pseudomonadati</taxon>
        <taxon>Pseudomonadota</taxon>
        <taxon>Gammaproteobacteria</taxon>
        <taxon>Methylococcales</taxon>
        <taxon>Methylococcaceae</taxon>
        <taxon>Methylomonas</taxon>
    </lineage>
</organism>
<dbReference type="AlphaFoldDB" id="A0A177MXF1"/>
<dbReference type="PANTHER" id="PTHR44379:SF2">
    <property type="entry name" value="BLR6218 PROTEIN"/>
    <property type="match status" value="1"/>
</dbReference>
<reference evidence="7 8" key="1">
    <citation type="submission" date="2016-03" db="EMBL/GenBank/DDBJ databases">
        <authorList>
            <person name="Ploux O."/>
        </authorList>
    </citation>
    <scope>NUCLEOTIDE SEQUENCE [LARGE SCALE GENOMIC DNA]</scope>
    <source>
        <strain evidence="7 8">R-45370</strain>
    </source>
</reference>
<evidence type="ECO:0000256" key="2">
    <source>
        <dbReference type="ARBA" id="ARBA00022723"/>
    </source>
</evidence>
<feature type="domain" description="2Fe-2S ferredoxin-type" evidence="6">
    <location>
        <begin position="1"/>
        <end position="76"/>
    </location>
</feature>
<dbReference type="GO" id="GO:0046872">
    <property type="term" value="F:metal ion binding"/>
    <property type="evidence" value="ECO:0007669"/>
    <property type="project" value="UniProtKB-KW"/>
</dbReference>